<sequence>MAFKFILLATLVAAASAGLLPVAHHGSIATSHSTIQHHAAPAIQHVGSVHAAPAIYQHSAPAIVKHCSPRSSSRPRSANYEFSYSVHDEHTGDIKSQHETRHGDEVHGQYSLLDSDGHQRIVDYHADHHTGFNAVVRREPSAPTIIKSVEHHAPANYEFSYSVHDEHTGDIKSQHETRHGDEVHGQYSLLDSDGHQRIVDYHADHHTGFNAVVRREPSAVKIAQPVHKVIAQPVHVSSYAHAPVAHATVQHHHAAPIAHYSAPIAHHAAPIAHYAAPIAHHAAPIAHSTSSIVHGPSHLSHHHY</sequence>
<dbReference type="GO" id="GO:0042302">
    <property type="term" value="F:structural constituent of cuticle"/>
    <property type="evidence" value="ECO:0007669"/>
    <property type="project" value="UniProtKB-UniRule"/>
</dbReference>
<accession>A0A8W7NXT5</accession>
<protein>
    <submittedName>
        <fullName evidence="4">Uncharacterized protein</fullName>
    </submittedName>
</protein>
<evidence type="ECO:0000313" key="4">
    <source>
        <dbReference type="EnsemblMetazoa" id="ACOM022393-PA.1"/>
    </source>
</evidence>
<dbReference type="InterPro" id="IPR000618">
    <property type="entry name" value="Insect_cuticle"/>
</dbReference>
<feature type="chain" id="PRO_5036503403" evidence="3">
    <location>
        <begin position="18"/>
        <end position="304"/>
    </location>
</feature>
<evidence type="ECO:0000256" key="3">
    <source>
        <dbReference type="SAM" id="SignalP"/>
    </source>
</evidence>
<keyword evidence="1 2" id="KW-0193">Cuticle</keyword>
<dbReference type="EnsemblMetazoa" id="ACOM022393-RA">
    <property type="protein sequence ID" value="ACOM022393-PA.1"/>
    <property type="gene ID" value="ACOM022393"/>
</dbReference>
<dbReference type="GO" id="GO:0031012">
    <property type="term" value="C:extracellular matrix"/>
    <property type="evidence" value="ECO:0007669"/>
    <property type="project" value="TreeGrafter"/>
</dbReference>
<dbReference type="Pfam" id="PF00379">
    <property type="entry name" value="Chitin_bind_4"/>
    <property type="match status" value="2"/>
</dbReference>
<dbReference type="InterPro" id="IPR051217">
    <property type="entry name" value="Insect_Cuticle_Struc_Prot"/>
</dbReference>
<keyword evidence="3" id="KW-0732">Signal</keyword>
<organism evidence="4">
    <name type="scientific">Anopheles coluzzii</name>
    <name type="common">African malaria mosquito</name>
    <dbReference type="NCBI Taxonomy" id="1518534"/>
    <lineage>
        <taxon>Eukaryota</taxon>
        <taxon>Metazoa</taxon>
        <taxon>Ecdysozoa</taxon>
        <taxon>Arthropoda</taxon>
        <taxon>Hexapoda</taxon>
        <taxon>Insecta</taxon>
        <taxon>Pterygota</taxon>
        <taxon>Neoptera</taxon>
        <taxon>Endopterygota</taxon>
        <taxon>Diptera</taxon>
        <taxon>Nematocera</taxon>
        <taxon>Culicoidea</taxon>
        <taxon>Culicidae</taxon>
        <taxon>Anophelinae</taxon>
        <taxon>Anopheles</taxon>
    </lineage>
</organism>
<dbReference type="InterPro" id="IPR031311">
    <property type="entry name" value="CHIT_BIND_RR_consensus"/>
</dbReference>
<dbReference type="PANTHER" id="PTHR12236:SF46">
    <property type="entry name" value="CUTICULAR PROTEIN 30B-RELATED"/>
    <property type="match status" value="1"/>
</dbReference>
<dbReference type="VEuPathDB" id="VectorBase:ACON2_041936"/>
<reference evidence="4" key="1">
    <citation type="submission" date="2022-08" db="UniProtKB">
        <authorList>
            <consortium name="EnsemblMetazoa"/>
        </authorList>
    </citation>
    <scope>IDENTIFICATION</scope>
</reference>
<dbReference type="PRINTS" id="PR00947">
    <property type="entry name" value="CUTICLE"/>
</dbReference>
<name>A0A8W7NXT5_ANOCL</name>
<dbReference type="PROSITE" id="PS51155">
    <property type="entry name" value="CHIT_BIND_RR_2"/>
    <property type="match status" value="2"/>
</dbReference>
<evidence type="ECO:0000256" key="2">
    <source>
        <dbReference type="PROSITE-ProRule" id="PRU00497"/>
    </source>
</evidence>
<dbReference type="VEuPathDB" id="VectorBase:ACON2_038437"/>
<dbReference type="PROSITE" id="PS00233">
    <property type="entry name" value="CHIT_BIND_RR_1"/>
    <property type="match status" value="2"/>
</dbReference>
<feature type="signal peptide" evidence="3">
    <location>
        <begin position="1"/>
        <end position="17"/>
    </location>
</feature>
<dbReference type="GO" id="GO:0005615">
    <property type="term" value="C:extracellular space"/>
    <property type="evidence" value="ECO:0007669"/>
    <property type="project" value="TreeGrafter"/>
</dbReference>
<dbReference type="AlphaFoldDB" id="A0A8W7NXT5"/>
<dbReference type="Proteomes" id="UP000075882">
    <property type="component" value="Unassembled WGS sequence"/>
</dbReference>
<proteinExistence type="predicted"/>
<evidence type="ECO:0000256" key="1">
    <source>
        <dbReference type="ARBA" id="ARBA00022460"/>
    </source>
</evidence>
<dbReference type="PANTHER" id="PTHR12236">
    <property type="entry name" value="STRUCTURAL CONTITUENT OF CUTICLE"/>
    <property type="match status" value="1"/>
</dbReference>